<feature type="domain" description="VOC" evidence="1">
    <location>
        <begin position="12"/>
        <end position="123"/>
    </location>
</feature>
<dbReference type="Pfam" id="PF00903">
    <property type="entry name" value="Glyoxalase"/>
    <property type="match status" value="1"/>
</dbReference>
<dbReference type="CDD" id="cd06587">
    <property type="entry name" value="VOC"/>
    <property type="match status" value="1"/>
</dbReference>
<evidence type="ECO:0000259" key="1">
    <source>
        <dbReference type="PROSITE" id="PS51819"/>
    </source>
</evidence>
<dbReference type="Gene3D" id="3.10.180.10">
    <property type="entry name" value="2,3-Dihydroxybiphenyl 1,2-Dioxygenase, domain 1"/>
    <property type="match status" value="1"/>
</dbReference>
<dbReference type="InterPro" id="IPR004360">
    <property type="entry name" value="Glyas_Fos-R_dOase_dom"/>
</dbReference>
<dbReference type="InterPro" id="IPR037523">
    <property type="entry name" value="VOC_core"/>
</dbReference>
<dbReference type="SUPFAM" id="SSF54593">
    <property type="entry name" value="Glyoxalase/Bleomycin resistance protein/Dihydroxybiphenyl dioxygenase"/>
    <property type="match status" value="1"/>
</dbReference>
<name>A0A381QWN7_9ZZZZ</name>
<sequence length="124" mass="13679">MVNRMVESNVRSISAITLAVADMAQSVDFYGNKVGLEMLYGGGSASFTSFKVGEGYLNLVLDSEGTRTWWGRLIFHVEDVNALHLRLVQAGLSPSTEPTDASWGERYFHINDPDAHELSFAKPL</sequence>
<evidence type="ECO:0000313" key="2">
    <source>
        <dbReference type="EMBL" id="SUZ83852.1"/>
    </source>
</evidence>
<dbReference type="PROSITE" id="PS51819">
    <property type="entry name" value="VOC"/>
    <property type="match status" value="1"/>
</dbReference>
<reference evidence="2" key="1">
    <citation type="submission" date="2018-05" db="EMBL/GenBank/DDBJ databases">
        <authorList>
            <person name="Lanie J.A."/>
            <person name="Ng W.-L."/>
            <person name="Kazmierczak K.M."/>
            <person name="Andrzejewski T.M."/>
            <person name="Davidsen T.M."/>
            <person name="Wayne K.J."/>
            <person name="Tettelin H."/>
            <person name="Glass J.I."/>
            <person name="Rusch D."/>
            <person name="Podicherti R."/>
            <person name="Tsui H.-C.T."/>
            <person name="Winkler M.E."/>
        </authorList>
    </citation>
    <scope>NUCLEOTIDE SEQUENCE</scope>
</reference>
<dbReference type="PANTHER" id="PTHR36503">
    <property type="entry name" value="BLR2520 PROTEIN"/>
    <property type="match status" value="1"/>
</dbReference>
<gene>
    <name evidence="2" type="ORF">METZ01_LOCUS36706</name>
</gene>
<dbReference type="InterPro" id="IPR029068">
    <property type="entry name" value="Glyas_Bleomycin-R_OHBP_Dase"/>
</dbReference>
<accession>A0A381QWN7</accession>
<dbReference type="AlphaFoldDB" id="A0A381QWN7"/>
<protein>
    <recommendedName>
        <fullName evidence="1">VOC domain-containing protein</fullName>
    </recommendedName>
</protein>
<dbReference type="PANTHER" id="PTHR36503:SF3">
    <property type="entry name" value="BLR0126 PROTEIN"/>
    <property type="match status" value="1"/>
</dbReference>
<organism evidence="2">
    <name type="scientific">marine metagenome</name>
    <dbReference type="NCBI Taxonomy" id="408172"/>
    <lineage>
        <taxon>unclassified sequences</taxon>
        <taxon>metagenomes</taxon>
        <taxon>ecological metagenomes</taxon>
    </lineage>
</organism>
<proteinExistence type="predicted"/>
<dbReference type="EMBL" id="UINC01001570">
    <property type="protein sequence ID" value="SUZ83852.1"/>
    <property type="molecule type" value="Genomic_DNA"/>
</dbReference>